<evidence type="ECO:0000256" key="8">
    <source>
        <dbReference type="ARBA" id="ARBA00022967"/>
    </source>
</evidence>
<evidence type="ECO:0000259" key="18">
    <source>
        <dbReference type="Pfam" id="PF16212"/>
    </source>
</evidence>
<feature type="binding site" evidence="13">
    <location>
        <position position="642"/>
    </location>
    <ligand>
        <name>ATP</name>
        <dbReference type="ChEBI" id="CHEBI:30616"/>
    </ligand>
</feature>
<dbReference type="Proteomes" id="UP000785679">
    <property type="component" value="Unassembled WGS sequence"/>
</dbReference>
<feature type="region of interest" description="Disordered" evidence="16">
    <location>
        <begin position="1"/>
        <end position="60"/>
    </location>
</feature>
<comment type="catalytic activity">
    <reaction evidence="11 15">
        <text>ATP + H2O + phospholipidSide 1 = ADP + phosphate + phospholipidSide 2.</text>
        <dbReference type="EC" id="7.6.2.1"/>
    </reaction>
</comment>
<dbReference type="Gene3D" id="2.70.150.10">
    <property type="entry name" value="Calcium-transporting ATPase, cytoplasmic transduction domain A"/>
    <property type="match status" value="1"/>
</dbReference>
<evidence type="ECO:0000256" key="5">
    <source>
        <dbReference type="ARBA" id="ARBA00022741"/>
    </source>
</evidence>
<protein>
    <recommendedName>
        <fullName evidence="15">Phospholipid-transporting ATPase</fullName>
        <ecNumber evidence="15">7.6.2.1</ecNumber>
    </recommendedName>
</protein>
<evidence type="ECO:0000256" key="14">
    <source>
        <dbReference type="PIRSR" id="PIRSR606539-3"/>
    </source>
</evidence>
<dbReference type="InterPro" id="IPR023299">
    <property type="entry name" value="ATPase_P-typ_cyto_dom_N"/>
</dbReference>
<feature type="binding site" evidence="14">
    <location>
        <position position="935"/>
    </location>
    <ligand>
        <name>Mg(2+)</name>
        <dbReference type="ChEBI" id="CHEBI:18420"/>
    </ligand>
</feature>
<feature type="domain" description="P-type ATPase N-terminal" evidence="17">
    <location>
        <begin position="184"/>
        <end position="236"/>
    </location>
</feature>
<dbReference type="InterPro" id="IPR008250">
    <property type="entry name" value="ATPase_P-typ_transduc_dom_A_sf"/>
</dbReference>
<evidence type="ECO:0000313" key="20">
    <source>
        <dbReference type="Proteomes" id="UP000785679"/>
    </source>
</evidence>
<dbReference type="SFLD" id="SFLDS00003">
    <property type="entry name" value="Haloacid_Dehalogenase"/>
    <property type="match status" value="1"/>
</dbReference>
<dbReference type="Pfam" id="PF16209">
    <property type="entry name" value="PhoLip_ATPase_N"/>
    <property type="match status" value="1"/>
</dbReference>
<feature type="binding site" evidence="13">
    <location>
        <position position="824"/>
    </location>
    <ligand>
        <name>ATP</name>
        <dbReference type="ChEBI" id="CHEBI:30616"/>
    </ligand>
</feature>
<feature type="transmembrane region" description="Helical" evidence="15">
    <location>
        <begin position="993"/>
        <end position="1013"/>
    </location>
</feature>
<dbReference type="GO" id="GO:0005886">
    <property type="term" value="C:plasma membrane"/>
    <property type="evidence" value="ECO:0007669"/>
    <property type="project" value="TreeGrafter"/>
</dbReference>
<name>A0A8J8T8Y2_HALGN</name>
<dbReference type="InterPro" id="IPR006539">
    <property type="entry name" value="P-type_ATPase_IV"/>
</dbReference>
<evidence type="ECO:0000256" key="3">
    <source>
        <dbReference type="ARBA" id="ARBA00022692"/>
    </source>
</evidence>
<keyword evidence="8 15" id="KW-1278">Translocase</keyword>
<dbReference type="PRINTS" id="PR00119">
    <property type="entry name" value="CATATPASE"/>
</dbReference>
<dbReference type="InterPro" id="IPR023214">
    <property type="entry name" value="HAD_sf"/>
</dbReference>
<reference evidence="19" key="1">
    <citation type="submission" date="2019-06" db="EMBL/GenBank/DDBJ databases">
        <authorList>
            <person name="Zheng W."/>
        </authorList>
    </citation>
    <scope>NUCLEOTIDE SEQUENCE</scope>
    <source>
        <strain evidence="19">QDHG01</strain>
    </source>
</reference>
<comment type="subcellular location">
    <subcellularLocation>
        <location evidence="1 15">Membrane</location>
        <topology evidence="1 15">Multi-pass membrane protein</topology>
    </subcellularLocation>
</comment>
<dbReference type="Gene3D" id="3.40.1110.10">
    <property type="entry name" value="Calcium-transporting ATPase, cytoplasmic domain N"/>
    <property type="match status" value="1"/>
</dbReference>
<feature type="binding site" evidence="13">
    <location>
        <position position="684"/>
    </location>
    <ligand>
        <name>ATP</name>
        <dbReference type="ChEBI" id="CHEBI:30616"/>
    </ligand>
</feature>
<feature type="binding site" evidence="13">
    <location>
        <position position="823"/>
    </location>
    <ligand>
        <name>ATP</name>
        <dbReference type="ChEBI" id="CHEBI:30616"/>
    </ligand>
</feature>
<feature type="transmembrane region" description="Helical" evidence="15">
    <location>
        <begin position="487"/>
        <end position="510"/>
    </location>
</feature>
<dbReference type="GO" id="GO:0045332">
    <property type="term" value="P:phospholipid translocation"/>
    <property type="evidence" value="ECO:0007669"/>
    <property type="project" value="TreeGrafter"/>
</dbReference>
<dbReference type="NCBIfam" id="TIGR01494">
    <property type="entry name" value="ATPase_P-type"/>
    <property type="match status" value="1"/>
</dbReference>
<keyword evidence="5 13" id="KW-0547">Nucleotide-binding</keyword>
<feature type="compositionally biased region" description="Polar residues" evidence="16">
    <location>
        <begin position="1"/>
        <end position="10"/>
    </location>
</feature>
<dbReference type="InterPro" id="IPR023298">
    <property type="entry name" value="ATPase_P-typ_TM_dom_sf"/>
</dbReference>
<evidence type="ECO:0000313" key="19">
    <source>
        <dbReference type="EMBL" id="TNV86659.1"/>
    </source>
</evidence>
<feature type="binding site" evidence="13">
    <location>
        <position position="557"/>
    </location>
    <ligand>
        <name>ATP</name>
        <dbReference type="ChEBI" id="CHEBI:30616"/>
    </ligand>
</feature>
<feature type="transmembrane region" description="Helical" evidence="15">
    <location>
        <begin position="1138"/>
        <end position="1165"/>
    </location>
</feature>
<evidence type="ECO:0000256" key="16">
    <source>
        <dbReference type="SAM" id="MobiDB-lite"/>
    </source>
</evidence>
<evidence type="ECO:0000256" key="9">
    <source>
        <dbReference type="ARBA" id="ARBA00022989"/>
    </source>
</evidence>
<keyword evidence="10 15" id="KW-0472">Membrane</keyword>
<keyword evidence="7 14" id="KW-0460">Magnesium</keyword>
<dbReference type="InterPro" id="IPR001757">
    <property type="entry name" value="P_typ_ATPase"/>
</dbReference>
<dbReference type="Gene3D" id="3.40.50.1000">
    <property type="entry name" value="HAD superfamily/HAD-like"/>
    <property type="match status" value="1"/>
</dbReference>
<feature type="active site" description="4-aspartylphosphate intermediate" evidence="12">
    <location>
        <position position="556"/>
    </location>
</feature>
<evidence type="ECO:0000256" key="6">
    <source>
        <dbReference type="ARBA" id="ARBA00022840"/>
    </source>
</evidence>
<dbReference type="SFLD" id="SFLDG00002">
    <property type="entry name" value="C1.7:_P-type_atpase_like"/>
    <property type="match status" value="1"/>
</dbReference>
<dbReference type="EC" id="7.6.2.1" evidence="15"/>
<dbReference type="SFLD" id="SFLDF00027">
    <property type="entry name" value="p-type_atpase"/>
    <property type="match status" value="1"/>
</dbReference>
<dbReference type="NCBIfam" id="TIGR01652">
    <property type="entry name" value="ATPase-Plipid"/>
    <property type="match status" value="1"/>
</dbReference>
<keyword evidence="20" id="KW-1185">Reference proteome</keyword>
<feature type="transmembrane region" description="Helical" evidence="15">
    <location>
        <begin position="1025"/>
        <end position="1045"/>
    </location>
</feature>
<feature type="binding site" evidence="13">
    <location>
        <position position="822"/>
    </location>
    <ligand>
        <name>ATP</name>
        <dbReference type="ChEBI" id="CHEBI:30616"/>
    </ligand>
</feature>
<feature type="domain" description="P-type ATPase C-terminal" evidence="18">
    <location>
        <begin position="961"/>
        <end position="1212"/>
    </location>
</feature>
<comment type="caution">
    <text evidence="19">The sequence shown here is derived from an EMBL/GenBank/DDBJ whole genome shotgun (WGS) entry which is preliminary data.</text>
</comment>
<feature type="binding site" evidence="14">
    <location>
        <position position="558"/>
    </location>
    <ligand>
        <name>Mg(2+)</name>
        <dbReference type="ChEBI" id="CHEBI:18420"/>
    </ligand>
</feature>
<dbReference type="GO" id="GO:0005524">
    <property type="term" value="F:ATP binding"/>
    <property type="evidence" value="ECO:0007669"/>
    <property type="project" value="UniProtKB-UniRule"/>
</dbReference>
<feature type="binding site" evidence="13">
    <location>
        <position position="558"/>
    </location>
    <ligand>
        <name>ATP</name>
        <dbReference type="ChEBI" id="CHEBI:30616"/>
    </ligand>
</feature>
<evidence type="ECO:0000259" key="17">
    <source>
        <dbReference type="Pfam" id="PF16209"/>
    </source>
</evidence>
<gene>
    <name evidence="19" type="ORF">FGO68_gene2274</name>
</gene>
<dbReference type="SUPFAM" id="SSF56784">
    <property type="entry name" value="HAD-like"/>
    <property type="match status" value="1"/>
</dbReference>
<dbReference type="GO" id="GO:0000287">
    <property type="term" value="F:magnesium ion binding"/>
    <property type="evidence" value="ECO:0007669"/>
    <property type="project" value="UniProtKB-UniRule"/>
</dbReference>
<comment type="similarity">
    <text evidence="2 15">Belongs to the cation transport ATPase (P-type) (TC 3.A.3) family. Type IV subfamily.</text>
</comment>
<keyword evidence="6 13" id="KW-0067">ATP-binding</keyword>
<dbReference type="Pfam" id="PF13246">
    <property type="entry name" value="Cation_ATPase"/>
    <property type="match status" value="1"/>
</dbReference>
<dbReference type="Pfam" id="PF16212">
    <property type="entry name" value="PhoLip_ATPase_C"/>
    <property type="match status" value="1"/>
</dbReference>
<feature type="binding site" evidence="13">
    <location>
        <position position="915"/>
    </location>
    <ligand>
        <name>ATP</name>
        <dbReference type="ChEBI" id="CHEBI:30616"/>
    </ligand>
</feature>
<dbReference type="InterPro" id="IPR032630">
    <property type="entry name" value="P_typ_ATPase_c"/>
</dbReference>
<dbReference type="InterPro" id="IPR018303">
    <property type="entry name" value="ATPase_P-typ_P_site"/>
</dbReference>
<keyword evidence="4 14" id="KW-0479">Metal-binding</keyword>
<dbReference type="SUPFAM" id="SSF81665">
    <property type="entry name" value="Calcium ATPase, transmembrane domain M"/>
    <property type="match status" value="1"/>
</dbReference>
<evidence type="ECO:0000256" key="15">
    <source>
        <dbReference type="RuleBase" id="RU362033"/>
    </source>
</evidence>
<sequence>MRNNNKTGNLVGQPRHSLPPQTTVTGNHELDQILNNHPPGFIRPPPTPQPGQNTSSGRLSPRMFANNNYNSGEKMATMQVPRNAFNSNQNDADMTDMHSHITENHWNNNNNSTPALLGNNGPPPGKMEMDQSMAYHQQTVHEGQPLKQNNHEDEQHNASKQRIQFGPNYLHQSPHTPTLKTQLKKSNSIRTTKYTFYSWAPLSLLFQFKRAANVYFLAISVLTCLPFSPKNPTSMIGTFAIVLIFTMFKELYEDIQRYKQDKELNTRLTHVLLPTQSQGGGKQTAPRPWSALKVGDIVKLDKDQEFPADVLLLHAPLGKDLVYVDTMNLDGETNLKERFVLAKDKIPTLQSAADLSGELLCDKPHESLDEWDGNLHFSDAGLGVVNASIKNLLLRGCYLRNIEYAIGLVVYVGQESKIMMNAKKPPKKVSKIMQQMNYMLYTVFGFQFCLIIAYASVSLQWNKTYGEQSKYLNLEGAMGAGNPGLSWLYSLLTFWVAYSHLIPISLYVIIEMLKLSQAYLIGKDVKMYDRESDKLALCRNSDLIEELGQIDFIFSDKTGTLTQNKMIFKKCSISGTVFGDPTSTSVDNPFNIHSLARDSIISHMKSGSALGNALREFFTMLAVCHTVMVEKGLKYSASSPDELALVMGSKEVGIVYNRRSAQTIGITLGGSVEEDYDALVEFPFDSTRKRMSLIVKNLQSGRYYLMTKGADSIMLPRIKIDIQTQQKVESDLYKFACEGLRTLVFSKRELTQREFEDFMRQFTQLKTSSDPKKDQKLGVLFDSMEKDLTYLGSSAIEDKLQENVAETIDNVMRANIRVWVLTGDKQETAIEIGKACKLIQGHMQEIVLSSDSQQDFMTKLQHFSTQPKTNQQLAIIIDGQTLVWALSSQEISQKFFDFGIRANSVICCRVSPKQKADVVQLAKRQGKYICLAIGDGANDVSMIMEAHIGVGIRGKEGTQAVRSADYAISQFCFLQRLLLVHGRSGYQRVSKMICYYFYKNVVLVFTELHFAYWNGFSGQIFFADWLPTLYNVFFTSWLCLFALMFERDVQDDKAVINPILYSAGQLKVYFNFKIFWKWICLSIFHGAGCFYFTGYLLGYLTNTTGHTYDHWVHSTLAFSIIINLVTYKLFLETSYWNVINIVAAIVSAVIYYIIAALLSTYSLAILLQNQLNGTFFQIFVSWQNIYMLVVLPFMLLLPDILISTFSRIFFPSPADVLMRYYKENQAAEVNVSINGEPYVPVKGQVNPIGGAYNNNIKNSQIQPAAALPQSSSPLVNRPTATSNYQGGSTNIPLPQRAPGAQSAQEEWNKITTKNDIGSTFIDSYESAPFRAKRRRNLIR</sequence>
<evidence type="ECO:0000256" key="1">
    <source>
        <dbReference type="ARBA" id="ARBA00004141"/>
    </source>
</evidence>
<dbReference type="PANTHER" id="PTHR24092">
    <property type="entry name" value="PROBABLE PHOSPHOLIPID-TRANSPORTING ATPASE"/>
    <property type="match status" value="1"/>
</dbReference>
<feature type="binding site" evidence="13">
    <location>
        <position position="909"/>
    </location>
    <ligand>
        <name>ATP</name>
        <dbReference type="ChEBI" id="CHEBI:30616"/>
    </ligand>
</feature>
<feature type="binding site" evidence="13">
    <location>
        <position position="939"/>
    </location>
    <ligand>
        <name>ATP</name>
        <dbReference type="ChEBI" id="CHEBI:30616"/>
    </ligand>
</feature>
<feature type="transmembrane region" description="Helical" evidence="15">
    <location>
        <begin position="1185"/>
        <end position="1210"/>
    </location>
</feature>
<dbReference type="EMBL" id="RRYP01000922">
    <property type="protein sequence ID" value="TNV86659.1"/>
    <property type="molecule type" value="Genomic_DNA"/>
</dbReference>
<evidence type="ECO:0000256" key="7">
    <source>
        <dbReference type="ARBA" id="ARBA00022842"/>
    </source>
</evidence>
<dbReference type="GO" id="GO:0016887">
    <property type="term" value="F:ATP hydrolysis activity"/>
    <property type="evidence" value="ECO:0007669"/>
    <property type="project" value="InterPro"/>
</dbReference>
<dbReference type="GO" id="GO:0140326">
    <property type="term" value="F:ATPase-coupled intramembrane lipid transporter activity"/>
    <property type="evidence" value="ECO:0007669"/>
    <property type="project" value="UniProtKB-EC"/>
</dbReference>
<feature type="compositionally biased region" description="Polar residues" evidence="16">
    <location>
        <begin position="1268"/>
        <end position="1292"/>
    </location>
</feature>
<evidence type="ECO:0000256" key="11">
    <source>
        <dbReference type="ARBA" id="ARBA00034036"/>
    </source>
</evidence>
<evidence type="ECO:0000256" key="10">
    <source>
        <dbReference type="ARBA" id="ARBA00023136"/>
    </source>
</evidence>
<dbReference type="InterPro" id="IPR044492">
    <property type="entry name" value="P_typ_ATPase_HD_dom"/>
</dbReference>
<evidence type="ECO:0000256" key="13">
    <source>
        <dbReference type="PIRSR" id="PIRSR606539-2"/>
    </source>
</evidence>
<dbReference type="SUPFAM" id="SSF81653">
    <property type="entry name" value="Calcium ATPase, transduction domain A"/>
    <property type="match status" value="1"/>
</dbReference>
<evidence type="ECO:0000256" key="12">
    <source>
        <dbReference type="PIRSR" id="PIRSR606539-1"/>
    </source>
</evidence>
<feature type="transmembrane region" description="Helical" evidence="15">
    <location>
        <begin position="211"/>
        <end position="228"/>
    </location>
</feature>
<comment type="cofactor">
    <cofactor evidence="14">
        <name>Mg(2+)</name>
        <dbReference type="ChEBI" id="CHEBI:18420"/>
    </cofactor>
</comment>
<feature type="transmembrane region" description="Helical" evidence="15">
    <location>
        <begin position="1110"/>
        <end position="1131"/>
    </location>
</feature>
<feature type="transmembrane region" description="Helical" evidence="15">
    <location>
        <begin position="438"/>
        <end position="457"/>
    </location>
</feature>
<feature type="binding site" evidence="13">
    <location>
        <position position="938"/>
    </location>
    <ligand>
        <name>ATP</name>
        <dbReference type="ChEBI" id="CHEBI:30616"/>
    </ligand>
</feature>
<dbReference type="InterPro" id="IPR032631">
    <property type="entry name" value="P-type_ATPase_N"/>
</dbReference>
<dbReference type="PROSITE" id="PS00154">
    <property type="entry name" value="ATPASE_E1_E2"/>
    <property type="match status" value="1"/>
</dbReference>
<proteinExistence type="inferred from homology"/>
<evidence type="ECO:0000256" key="4">
    <source>
        <dbReference type="ARBA" id="ARBA00022723"/>
    </source>
</evidence>
<dbReference type="OrthoDB" id="377733at2759"/>
<feature type="binding site" evidence="14">
    <location>
        <position position="939"/>
    </location>
    <ligand>
        <name>Mg(2+)</name>
        <dbReference type="ChEBI" id="CHEBI:18420"/>
    </ligand>
</feature>
<feature type="binding site" evidence="13">
    <location>
        <position position="741"/>
    </location>
    <ligand>
        <name>ATP</name>
        <dbReference type="ChEBI" id="CHEBI:30616"/>
    </ligand>
</feature>
<keyword evidence="9 15" id="KW-1133">Transmembrane helix</keyword>
<evidence type="ECO:0000256" key="2">
    <source>
        <dbReference type="ARBA" id="ARBA00008109"/>
    </source>
</evidence>
<feature type="region of interest" description="Disordered" evidence="16">
    <location>
        <begin position="1268"/>
        <end position="1302"/>
    </location>
</feature>
<keyword evidence="3 15" id="KW-0812">Transmembrane</keyword>
<dbReference type="InterPro" id="IPR036412">
    <property type="entry name" value="HAD-like_sf"/>
</dbReference>
<accession>A0A8J8T8Y2</accession>
<feature type="transmembrane region" description="Helical" evidence="15">
    <location>
        <begin position="234"/>
        <end position="252"/>
    </location>
</feature>
<dbReference type="FunFam" id="3.40.50.1000:FF:000190">
    <property type="entry name" value="Phospholipid-transporting ATPase"/>
    <property type="match status" value="1"/>
</dbReference>
<feature type="binding site" evidence="13">
    <location>
        <position position="556"/>
    </location>
    <ligand>
        <name>ATP</name>
        <dbReference type="ChEBI" id="CHEBI:30616"/>
    </ligand>
</feature>
<feature type="binding site" evidence="13">
    <location>
        <position position="708"/>
    </location>
    <ligand>
        <name>ATP</name>
        <dbReference type="ChEBI" id="CHEBI:30616"/>
    </ligand>
</feature>
<feature type="transmembrane region" description="Helical" evidence="15">
    <location>
        <begin position="1075"/>
        <end position="1098"/>
    </location>
</feature>
<organism evidence="19 20">
    <name type="scientific">Halteria grandinella</name>
    <dbReference type="NCBI Taxonomy" id="5974"/>
    <lineage>
        <taxon>Eukaryota</taxon>
        <taxon>Sar</taxon>
        <taxon>Alveolata</taxon>
        <taxon>Ciliophora</taxon>
        <taxon>Intramacronucleata</taxon>
        <taxon>Spirotrichea</taxon>
        <taxon>Stichotrichia</taxon>
        <taxon>Sporadotrichida</taxon>
        <taxon>Halteriidae</taxon>
        <taxon>Halteria</taxon>
    </lineage>
</organism>
<dbReference type="SUPFAM" id="SSF81660">
    <property type="entry name" value="Metal cation-transporting ATPase, ATP-binding domain N"/>
    <property type="match status" value="1"/>
</dbReference>
<feature type="binding site" evidence="14">
    <location>
        <position position="556"/>
    </location>
    <ligand>
        <name>Mg(2+)</name>
        <dbReference type="ChEBI" id="CHEBI:18420"/>
    </ligand>
</feature>